<sequence>MPRSDKKDTTCVSCGYKFTRPAKLCQHYQKLEKYGEAKEDPEAGPGPATQAHREGEELASIPQDIIFKECPVGRDLERPHKNRSLMSKWVGEVPYPEDNPAYAFNKPIFDIVKYREIPYIPQFISASRQKIKEVLQIKLRRNDQIKSAIVVKCLYLYTKVDKENRSSSETIYIELYHRGEMRPILLKEGIDEHITQTVGEIDKKVEEALLSGSGYMLVRILEISIEAYTLCQGTGGSHISTPKKLANNKSTINPDNKELIDPKTNKLSEECLKGALGCYFAH</sequence>
<evidence type="ECO:0000313" key="2">
    <source>
        <dbReference type="EMBL" id="PKK57805.1"/>
    </source>
</evidence>
<reference evidence="2 3" key="1">
    <citation type="submission" date="2016-04" db="EMBL/GenBank/DDBJ databases">
        <title>Genome analyses suggest a sexual origin of heterokaryosis in a supposedly ancient asexual fungus.</title>
        <authorList>
            <person name="Ropars J."/>
            <person name="Sedzielewska K."/>
            <person name="Noel J."/>
            <person name="Charron P."/>
            <person name="Farinelli L."/>
            <person name="Marton T."/>
            <person name="Kruger M."/>
            <person name="Pelin A."/>
            <person name="Brachmann A."/>
            <person name="Corradi N."/>
        </authorList>
    </citation>
    <scope>NUCLEOTIDE SEQUENCE [LARGE SCALE GENOMIC DNA]</scope>
    <source>
        <strain evidence="2 3">C2</strain>
    </source>
</reference>
<gene>
    <name evidence="2" type="ORF">RhiirC2_720983</name>
</gene>
<reference evidence="2 3" key="2">
    <citation type="submission" date="2017-10" db="EMBL/GenBank/DDBJ databases">
        <title>Extensive intraspecific genome diversity in a model arbuscular mycorrhizal fungus.</title>
        <authorList>
            <person name="Chen E.C.H."/>
            <person name="Morin E."/>
            <person name="Baudet D."/>
            <person name="Noel J."/>
            <person name="Ndikumana S."/>
            <person name="Charron P."/>
            <person name="St-Onge C."/>
            <person name="Giorgi J."/>
            <person name="Grigoriev I.V."/>
            <person name="Roux C."/>
            <person name="Martin F.M."/>
            <person name="Corradi N."/>
        </authorList>
    </citation>
    <scope>NUCLEOTIDE SEQUENCE [LARGE SCALE GENOMIC DNA]</scope>
    <source>
        <strain evidence="2 3">C2</strain>
    </source>
</reference>
<dbReference type="Proteomes" id="UP000233469">
    <property type="component" value="Unassembled WGS sequence"/>
</dbReference>
<dbReference type="VEuPathDB" id="FungiDB:FUN_011762"/>
<organism evidence="2 3">
    <name type="scientific">Rhizophagus irregularis</name>
    <dbReference type="NCBI Taxonomy" id="588596"/>
    <lineage>
        <taxon>Eukaryota</taxon>
        <taxon>Fungi</taxon>
        <taxon>Fungi incertae sedis</taxon>
        <taxon>Mucoromycota</taxon>
        <taxon>Glomeromycotina</taxon>
        <taxon>Glomeromycetes</taxon>
        <taxon>Glomerales</taxon>
        <taxon>Glomeraceae</taxon>
        <taxon>Rhizophagus</taxon>
    </lineage>
</organism>
<accession>A0A2N1M846</accession>
<feature type="region of interest" description="Disordered" evidence="1">
    <location>
        <begin position="36"/>
        <end position="55"/>
    </location>
</feature>
<dbReference type="EMBL" id="LLXL01004071">
    <property type="protein sequence ID" value="PKK57805.1"/>
    <property type="molecule type" value="Genomic_DNA"/>
</dbReference>
<dbReference type="AlphaFoldDB" id="A0A2N1M846"/>
<evidence type="ECO:0000256" key="1">
    <source>
        <dbReference type="SAM" id="MobiDB-lite"/>
    </source>
</evidence>
<dbReference type="VEuPathDB" id="FungiDB:RhiirA1_455644"/>
<evidence type="ECO:0000313" key="3">
    <source>
        <dbReference type="Proteomes" id="UP000233469"/>
    </source>
</evidence>
<comment type="caution">
    <text evidence="2">The sequence shown here is derived from an EMBL/GenBank/DDBJ whole genome shotgun (WGS) entry which is preliminary data.</text>
</comment>
<proteinExistence type="predicted"/>
<name>A0A2N1M846_9GLOM</name>
<dbReference type="VEuPathDB" id="FungiDB:RhiirFUN_003612"/>
<protein>
    <submittedName>
        <fullName evidence="2">Uncharacterized protein</fullName>
    </submittedName>
</protein>